<dbReference type="InterPro" id="IPR018488">
    <property type="entry name" value="cNMP-bd_CS"/>
</dbReference>
<feature type="compositionally biased region" description="Acidic residues" evidence="1">
    <location>
        <begin position="204"/>
        <end position="213"/>
    </location>
</feature>
<dbReference type="Gene3D" id="2.60.120.10">
    <property type="entry name" value="Jelly Rolls"/>
    <property type="match status" value="1"/>
</dbReference>
<dbReference type="SUPFAM" id="SSF51206">
    <property type="entry name" value="cAMP-binding domain-like"/>
    <property type="match status" value="1"/>
</dbReference>
<evidence type="ECO:0000313" key="3">
    <source>
        <dbReference type="EMBL" id="KAH3838142.1"/>
    </source>
</evidence>
<reference evidence="3" key="1">
    <citation type="journal article" date="2019" name="bioRxiv">
        <title>The Genome of the Zebra Mussel, Dreissena polymorpha: A Resource for Invasive Species Research.</title>
        <authorList>
            <person name="McCartney M.A."/>
            <person name="Auch B."/>
            <person name="Kono T."/>
            <person name="Mallez S."/>
            <person name="Zhang Y."/>
            <person name="Obille A."/>
            <person name="Becker A."/>
            <person name="Abrahante J.E."/>
            <person name="Garbe J."/>
            <person name="Badalamenti J.P."/>
            <person name="Herman A."/>
            <person name="Mangelson H."/>
            <person name="Liachko I."/>
            <person name="Sullivan S."/>
            <person name="Sone E.D."/>
            <person name="Koren S."/>
            <person name="Silverstein K.A.T."/>
            <person name="Beckman K.B."/>
            <person name="Gohl D.M."/>
        </authorList>
    </citation>
    <scope>NUCLEOTIDE SEQUENCE</scope>
    <source>
        <strain evidence="3">Duluth1</strain>
        <tissue evidence="3">Whole animal</tissue>
    </source>
</reference>
<feature type="domain" description="Cyclic nucleotide-binding" evidence="2">
    <location>
        <begin position="49"/>
        <end position="165"/>
    </location>
</feature>
<dbReference type="InterPro" id="IPR051413">
    <property type="entry name" value="K/Na_HCN_channel"/>
</dbReference>
<evidence type="ECO:0000313" key="4">
    <source>
        <dbReference type="Proteomes" id="UP000828390"/>
    </source>
</evidence>
<dbReference type="PANTHER" id="PTHR45689:SF5">
    <property type="entry name" value="I[[H]] CHANNEL, ISOFORM E"/>
    <property type="match status" value="1"/>
</dbReference>
<gene>
    <name evidence="3" type="ORF">DPMN_111548</name>
</gene>
<dbReference type="GO" id="GO:0035725">
    <property type="term" value="P:sodium ion transmembrane transport"/>
    <property type="evidence" value="ECO:0007669"/>
    <property type="project" value="TreeGrafter"/>
</dbReference>
<comment type="caution">
    <text evidence="3">The sequence shown here is derived from an EMBL/GenBank/DDBJ whole genome shotgun (WGS) entry which is preliminary data.</text>
</comment>
<dbReference type="GO" id="GO:0003254">
    <property type="term" value="P:regulation of membrane depolarization"/>
    <property type="evidence" value="ECO:0007669"/>
    <property type="project" value="TreeGrafter"/>
</dbReference>
<dbReference type="PANTHER" id="PTHR45689">
    <property type="entry name" value="I[[H]] CHANNEL, ISOFORM E"/>
    <property type="match status" value="1"/>
</dbReference>
<keyword evidence="4" id="KW-1185">Reference proteome</keyword>
<dbReference type="CDD" id="cd00038">
    <property type="entry name" value="CAP_ED"/>
    <property type="match status" value="1"/>
</dbReference>
<dbReference type="PROSITE" id="PS00888">
    <property type="entry name" value="CNMP_BINDING_1"/>
    <property type="match status" value="1"/>
</dbReference>
<dbReference type="EMBL" id="JAIWYP010000004">
    <property type="protein sequence ID" value="KAH3838142.1"/>
    <property type="molecule type" value="Genomic_DNA"/>
</dbReference>
<evidence type="ECO:0000259" key="2">
    <source>
        <dbReference type="PROSITE" id="PS50042"/>
    </source>
</evidence>
<dbReference type="Proteomes" id="UP000828390">
    <property type="component" value="Unassembled WGS sequence"/>
</dbReference>
<organism evidence="3 4">
    <name type="scientific">Dreissena polymorpha</name>
    <name type="common">Zebra mussel</name>
    <name type="synonym">Mytilus polymorpha</name>
    <dbReference type="NCBI Taxonomy" id="45954"/>
    <lineage>
        <taxon>Eukaryota</taxon>
        <taxon>Metazoa</taxon>
        <taxon>Spiralia</taxon>
        <taxon>Lophotrochozoa</taxon>
        <taxon>Mollusca</taxon>
        <taxon>Bivalvia</taxon>
        <taxon>Autobranchia</taxon>
        <taxon>Heteroconchia</taxon>
        <taxon>Euheterodonta</taxon>
        <taxon>Imparidentia</taxon>
        <taxon>Neoheterodontei</taxon>
        <taxon>Myida</taxon>
        <taxon>Dreissenoidea</taxon>
        <taxon>Dreissenidae</taxon>
        <taxon>Dreissena</taxon>
    </lineage>
</organism>
<dbReference type="InterPro" id="IPR014710">
    <property type="entry name" value="RmlC-like_jellyroll"/>
</dbReference>
<dbReference type="PROSITE" id="PS50042">
    <property type="entry name" value="CNMP_BINDING_3"/>
    <property type="match status" value="1"/>
</dbReference>
<accession>A0A9D4QPW3</accession>
<dbReference type="Pfam" id="PF00027">
    <property type="entry name" value="cNMP_binding"/>
    <property type="match status" value="1"/>
</dbReference>
<evidence type="ECO:0000256" key="1">
    <source>
        <dbReference type="SAM" id="MobiDB-lite"/>
    </source>
</evidence>
<name>A0A9D4QPW3_DREPO</name>
<sequence>MRQKIAEYYEHRYQGKMFDEDRILGELNECLRQDVINHNCRSLVASVPFFTNADPQFVSEVVSKLEFEVFQAGDYIIREGTMGSKMYFIQEGIVDVITTEGEVATSLSDGSYFGEICLLTNAKRVASVRAETYVNLYSLSVEHFKNVLERYPVMRRTLESVAAERLTKIGKNPSIVSSRADLDEDQRLLNEIVLESTPVVTSASEDEDRDSDDSSGSSKSGRHKKKFKLDFSAKLHKITEERKSRSRENLRDNTDSKFRNMLRKAPSGPNLFGLLAPPGFSDRKRSGSVGANLGMISETFPETYQDDTMHKKDSVGSRLFMKLFDARDSRKRSCSKSSFCDDSPTNEGHHMQLLRVPKEKSIKSKDSAKHSDKTRKSSTSDVECDASLRNLKHSRSNSTSEYDTSIPPPSPSPQVSFSLPEDEEEDDEDDTNEELYLQINEVKPKRVGTPSAQRKRASPKQKRVDFEQAQLLPVSDSNTNGRESDKICDSPS</sequence>
<dbReference type="Gene3D" id="1.10.287.630">
    <property type="entry name" value="Helix hairpin bin"/>
    <property type="match status" value="1"/>
</dbReference>
<dbReference type="InterPro" id="IPR018490">
    <property type="entry name" value="cNMP-bd_dom_sf"/>
</dbReference>
<feature type="region of interest" description="Disordered" evidence="1">
    <location>
        <begin position="199"/>
        <end position="225"/>
    </location>
</feature>
<proteinExistence type="predicted"/>
<feature type="compositionally biased region" description="Basic and acidic residues" evidence="1">
    <location>
        <begin position="356"/>
        <end position="375"/>
    </location>
</feature>
<protein>
    <recommendedName>
        <fullName evidence="2">Cyclic nucleotide-binding domain-containing protein</fullName>
    </recommendedName>
</protein>
<reference evidence="3" key="2">
    <citation type="submission" date="2020-11" db="EMBL/GenBank/DDBJ databases">
        <authorList>
            <person name="McCartney M.A."/>
            <person name="Auch B."/>
            <person name="Kono T."/>
            <person name="Mallez S."/>
            <person name="Becker A."/>
            <person name="Gohl D.M."/>
            <person name="Silverstein K.A.T."/>
            <person name="Koren S."/>
            <person name="Bechman K.B."/>
            <person name="Herman A."/>
            <person name="Abrahante J.E."/>
            <person name="Garbe J."/>
        </authorList>
    </citation>
    <scope>NUCLEOTIDE SEQUENCE</scope>
    <source>
        <strain evidence="3">Duluth1</strain>
        <tissue evidence="3">Whole animal</tissue>
    </source>
</reference>
<dbReference type="SMART" id="SM00100">
    <property type="entry name" value="cNMP"/>
    <property type="match status" value="1"/>
</dbReference>
<dbReference type="PRINTS" id="PR00103">
    <property type="entry name" value="CAMPKINASE"/>
</dbReference>
<dbReference type="GO" id="GO:0005249">
    <property type="term" value="F:voltage-gated potassium channel activity"/>
    <property type="evidence" value="ECO:0007669"/>
    <property type="project" value="TreeGrafter"/>
</dbReference>
<feature type="compositionally biased region" description="Acidic residues" evidence="1">
    <location>
        <begin position="420"/>
        <end position="433"/>
    </location>
</feature>
<dbReference type="InterPro" id="IPR000595">
    <property type="entry name" value="cNMP-bd_dom"/>
</dbReference>
<dbReference type="AlphaFoldDB" id="A0A9D4QPW3"/>
<feature type="compositionally biased region" description="Basic and acidic residues" evidence="1">
    <location>
        <begin position="482"/>
        <end position="492"/>
    </location>
</feature>
<feature type="region of interest" description="Disordered" evidence="1">
    <location>
        <begin position="333"/>
        <end position="492"/>
    </location>
</feature>
<dbReference type="GO" id="GO:0098855">
    <property type="term" value="C:HCN channel complex"/>
    <property type="evidence" value="ECO:0007669"/>
    <property type="project" value="TreeGrafter"/>
</dbReference>